<feature type="compositionally biased region" description="Basic residues" evidence="1">
    <location>
        <begin position="179"/>
        <end position="188"/>
    </location>
</feature>
<organism evidence="2 3">
    <name type="scientific">Aduncisulcus paluster</name>
    <dbReference type="NCBI Taxonomy" id="2918883"/>
    <lineage>
        <taxon>Eukaryota</taxon>
        <taxon>Metamonada</taxon>
        <taxon>Carpediemonas-like organisms</taxon>
        <taxon>Aduncisulcus</taxon>
    </lineage>
</organism>
<sequence length="188" mass="20801">MEYDEVRYSRDFVPISSLDIIKPPRGFKRIAGASPLGHMLGKPSLNIDVGPSSSFIISKGSHSQILTSVDSSSYSIQHDPDSFPEESSVSPSPPSRLPPSIPLIHIEKEEKIKPKEVESKLHHSTILSPDPIQSHIIPSHHIEKVSPPPIHTKTIPKPIIHVPPKSKDEQEAKIVIPKMPKRPKRSGK</sequence>
<dbReference type="EMBL" id="BQXS01012427">
    <property type="protein sequence ID" value="GKT22825.1"/>
    <property type="molecule type" value="Genomic_DNA"/>
</dbReference>
<dbReference type="Proteomes" id="UP001057375">
    <property type="component" value="Unassembled WGS sequence"/>
</dbReference>
<feature type="region of interest" description="Disordered" evidence="1">
    <location>
        <begin position="70"/>
        <end position="100"/>
    </location>
</feature>
<evidence type="ECO:0000313" key="2">
    <source>
        <dbReference type="EMBL" id="GKT22825.1"/>
    </source>
</evidence>
<evidence type="ECO:0000313" key="3">
    <source>
        <dbReference type="Proteomes" id="UP001057375"/>
    </source>
</evidence>
<feature type="compositionally biased region" description="Low complexity" evidence="1">
    <location>
        <begin position="151"/>
        <end position="160"/>
    </location>
</feature>
<reference evidence="2" key="1">
    <citation type="submission" date="2022-03" db="EMBL/GenBank/DDBJ databases">
        <title>Draft genome sequence of Aduncisulcus paluster, a free-living microaerophilic Fornicata.</title>
        <authorList>
            <person name="Yuyama I."/>
            <person name="Kume K."/>
            <person name="Tamura T."/>
            <person name="Inagaki Y."/>
            <person name="Hashimoto T."/>
        </authorList>
    </citation>
    <scope>NUCLEOTIDE SEQUENCE</scope>
    <source>
        <strain evidence="2">NY0171</strain>
    </source>
</reference>
<gene>
    <name evidence="2" type="ORF">ADUPG1_012235</name>
</gene>
<feature type="region of interest" description="Disordered" evidence="1">
    <location>
        <begin position="140"/>
        <end position="188"/>
    </location>
</feature>
<comment type="caution">
    <text evidence="2">The sequence shown here is derived from an EMBL/GenBank/DDBJ whole genome shotgun (WGS) entry which is preliminary data.</text>
</comment>
<proteinExistence type="predicted"/>
<name>A0ABQ5K2I3_9EUKA</name>
<keyword evidence="3" id="KW-1185">Reference proteome</keyword>
<feature type="compositionally biased region" description="Pro residues" evidence="1">
    <location>
        <begin position="91"/>
        <end position="100"/>
    </location>
</feature>
<evidence type="ECO:0000256" key="1">
    <source>
        <dbReference type="SAM" id="MobiDB-lite"/>
    </source>
</evidence>
<protein>
    <submittedName>
        <fullName evidence="2">Uncharacterized protein</fullName>
    </submittedName>
</protein>
<accession>A0ABQ5K2I3</accession>